<feature type="region of interest" description="Disordered" evidence="1">
    <location>
        <begin position="72"/>
        <end position="93"/>
    </location>
</feature>
<dbReference type="Gene3D" id="2.60.40.10">
    <property type="entry name" value="Immunoglobulins"/>
    <property type="match status" value="1"/>
</dbReference>
<dbReference type="InterPro" id="IPR013783">
    <property type="entry name" value="Ig-like_fold"/>
</dbReference>
<dbReference type="GO" id="GO:0005975">
    <property type="term" value="P:carbohydrate metabolic process"/>
    <property type="evidence" value="ECO:0007669"/>
    <property type="project" value="UniProtKB-ARBA"/>
</dbReference>
<dbReference type="InterPro" id="IPR014756">
    <property type="entry name" value="Ig_E-set"/>
</dbReference>
<name>A0A558ADD1_9PSEU</name>
<dbReference type="EMBL" id="VJZA01000019">
    <property type="protein sequence ID" value="TVT22270.1"/>
    <property type="molecule type" value="Genomic_DNA"/>
</dbReference>
<gene>
    <name evidence="2" type="ORF">FNH06_13890</name>
</gene>
<feature type="compositionally biased region" description="Basic and acidic residues" evidence="1">
    <location>
        <begin position="73"/>
        <end position="93"/>
    </location>
</feature>
<keyword evidence="3" id="KW-1185">Reference proteome</keyword>
<dbReference type="SUPFAM" id="SSF81296">
    <property type="entry name" value="E set domains"/>
    <property type="match status" value="1"/>
</dbReference>
<organism evidence="2 3">
    <name type="scientific">Amycolatopsis acidiphila</name>
    <dbReference type="NCBI Taxonomy" id="715473"/>
    <lineage>
        <taxon>Bacteria</taxon>
        <taxon>Bacillati</taxon>
        <taxon>Actinomycetota</taxon>
        <taxon>Actinomycetes</taxon>
        <taxon>Pseudonocardiales</taxon>
        <taxon>Pseudonocardiaceae</taxon>
        <taxon>Amycolatopsis</taxon>
    </lineage>
</organism>
<evidence type="ECO:0000313" key="3">
    <source>
        <dbReference type="Proteomes" id="UP000318578"/>
    </source>
</evidence>
<dbReference type="OrthoDB" id="9811945at2"/>
<dbReference type="Proteomes" id="UP000318578">
    <property type="component" value="Unassembled WGS sequence"/>
</dbReference>
<dbReference type="PROSITE" id="PS51257">
    <property type="entry name" value="PROKAR_LIPOPROTEIN"/>
    <property type="match status" value="1"/>
</dbReference>
<dbReference type="AlphaFoldDB" id="A0A558ADD1"/>
<protein>
    <submittedName>
        <fullName evidence="2">Isoamylase</fullName>
    </submittedName>
</protein>
<sequence>MITMKKLPFGKVRVTFSLERDQVPGPTSVVGCFNDWTPGSHVLRGRSNGRKSASITLPTGSVVSFRYLSDGGRWSDDPAIADRDDRGNGRLAI</sequence>
<proteinExistence type="predicted"/>
<evidence type="ECO:0000313" key="2">
    <source>
        <dbReference type="EMBL" id="TVT22270.1"/>
    </source>
</evidence>
<evidence type="ECO:0000256" key="1">
    <source>
        <dbReference type="SAM" id="MobiDB-lite"/>
    </source>
</evidence>
<accession>A0A558ADD1</accession>
<dbReference type="CDD" id="cd07184">
    <property type="entry name" value="E_set_Isoamylase_like_N"/>
    <property type="match status" value="1"/>
</dbReference>
<comment type="caution">
    <text evidence="2">The sequence shown here is derived from an EMBL/GenBank/DDBJ whole genome shotgun (WGS) entry which is preliminary data.</text>
</comment>
<reference evidence="2 3" key="1">
    <citation type="submission" date="2019-07" db="EMBL/GenBank/DDBJ databases">
        <title>New species of Amycolatopsis and Streptomyces.</title>
        <authorList>
            <person name="Duangmal K."/>
            <person name="Teo W.F.A."/>
            <person name="Lipun K."/>
        </authorList>
    </citation>
    <scope>NUCLEOTIDE SEQUENCE [LARGE SCALE GENOMIC DNA]</scope>
    <source>
        <strain evidence="2 3">JCM 30562</strain>
    </source>
</reference>